<reference evidence="2" key="1">
    <citation type="submission" date="2016-03" db="EMBL/GenBank/DDBJ databases">
        <title>Mechanisms controlling the formation of the plant cell surface in tip-growing cells are functionally conserved among land plants.</title>
        <authorList>
            <person name="Honkanen S."/>
            <person name="Jones V.A."/>
            <person name="Morieri G."/>
            <person name="Champion C."/>
            <person name="Hetherington A.J."/>
            <person name="Kelly S."/>
            <person name="Saint-Marcoux D."/>
            <person name="Proust H."/>
            <person name="Prescott H."/>
            <person name="Dolan L."/>
        </authorList>
    </citation>
    <scope>NUCLEOTIDE SEQUENCE [LARGE SCALE GENOMIC DNA]</scope>
    <source>
        <tissue evidence="2">Whole gametophyte</tissue>
    </source>
</reference>
<evidence type="ECO:0000256" key="1">
    <source>
        <dbReference type="SAM" id="MobiDB-lite"/>
    </source>
</evidence>
<dbReference type="AlphaFoldDB" id="A0A176WJ62"/>
<evidence type="ECO:0000313" key="2">
    <source>
        <dbReference type="EMBL" id="OAE32392.1"/>
    </source>
</evidence>
<feature type="region of interest" description="Disordered" evidence="1">
    <location>
        <begin position="247"/>
        <end position="279"/>
    </location>
</feature>
<gene>
    <name evidence="2" type="ORF">AXG93_3671s1110</name>
</gene>
<protein>
    <submittedName>
        <fullName evidence="2">Uncharacterized protein</fullName>
    </submittedName>
</protein>
<keyword evidence="3" id="KW-1185">Reference proteome</keyword>
<dbReference type="Proteomes" id="UP000077202">
    <property type="component" value="Unassembled WGS sequence"/>
</dbReference>
<organism evidence="2 3">
    <name type="scientific">Marchantia polymorpha subsp. ruderalis</name>
    <dbReference type="NCBI Taxonomy" id="1480154"/>
    <lineage>
        <taxon>Eukaryota</taxon>
        <taxon>Viridiplantae</taxon>
        <taxon>Streptophyta</taxon>
        <taxon>Embryophyta</taxon>
        <taxon>Marchantiophyta</taxon>
        <taxon>Marchantiopsida</taxon>
        <taxon>Marchantiidae</taxon>
        <taxon>Marchantiales</taxon>
        <taxon>Marchantiaceae</taxon>
        <taxon>Marchantia</taxon>
    </lineage>
</organism>
<feature type="region of interest" description="Disordered" evidence="1">
    <location>
        <begin position="1"/>
        <end position="21"/>
    </location>
</feature>
<feature type="region of interest" description="Disordered" evidence="1">
    <location>
        <begin position="200"/>
        <end position="225"/>
    </location>
</feature>
<evidence type="ECO:0000313" key="3">
    <source>
        <dbReference type="Proteomes" id="UP000077202"/>
    </source>
</evidence>
<accession>A0A176WJ62</accession>
<sequence>MVRDWLREKDGNSRGYRPHPERWQVSDEGQVLGRCVGSEGDLLINSESVELSKEEESTFDDLFKNRRSRKNGYKTRDYVDRKRRNVAVAILQILQPHRTSYMTSCARNHTLGPTESRGRASGYAGTQEAKLGEEEEMRWRELLAVPSRRWATNEQTRSKQKARKLILTAGSSADMGRAAISKGLLSLEEEDVSTGVLGRSIDLPAPKAHVPSEEARRPSGRRDRLAATARVPALEVCLPSEQVLFEDAPSEQGPLGQVPFKVPSEEAPCNNPPKAKTAE</sequence>
<name>A0A176WJ62_MARPO</name>
<comment type="caution">
    <text evidence="2">The sequence shown here is derived from an EMBL/GenBank/DDBJ whole genome shotgun (WGS) entry which is preliminary data.</text>
</comment>
<dbReference type="EMBL" id="LVLJ01000837">
    <property type="protein sequence ID" value="OAE32392.1"/>
    <property type="molecule type" value="Genomic_DNA"/>
</dbReference>
<feature type="compositionally biased region" description="Basic and acidic residues" evidence="1">
    <location>
        <begin position="210"/>
        <end position="225"/>
    </location>
</feature>
<proteinExistence type="predicted"/>